<dbReference type="Proteomes" id="UP000076502">
    <property type="component" value="Unassembled WGS sequence"/>
</dbReference>
<dbReference type="EMBL" id="KQ434893">
    <property type="protein sequence ID" value="KZC10671.1"/>
    <property type="molecule type" value="Genomic_DNA"/>
</dbReference>
<accession>A0A154PFQ4</accession>
<reference evidence="1 2" key="1">
    <citation type="submission" date="2015-07" db="EMBL/GenBank/DDBJ databases">
        <title>The genome of Dufourea novaeangliae.</title>
        <authorList>
            <person name="Pan H."/>
            <person name="Kapheim K."/>
        </authorList>
    </citation>
    <scope>NUCLEOTIDE SEQUENCE [LARGE SCALE GENOMIC DNA]</scope>
    <source>
        <strain evidence="1">0120121106</strain>
        <tissue evidence="1">Whole body</tissue>
    </source>
</reference>
<gene>
    <name evidence="1" type="ORF">WN55_00423</name>
</gene>
<keyword evidence="2" id="KW-1185">Reference proteome</keyword>
<protein>
    <submittedName>
        <fullName evidence="1">Uncharacterized protein</fullName>
    </submittedName>
</protein>
<evidence type="ECO:0000313" key="1">
    <source>
        <dbReference type="EMBL" id="KZC10671.1"/>
    </source>
</evidence>
<evidence type="ECO:0000313" key="2">
    <source>
        <dbReference type="Proteomes" id="UP000076502"/>
    </source>
</evidence>
<proteinExistence type="predicted"/>
<dbReference type="AlphaFoldDB" id="A0A154PFQ4"/>
<sequence>MLVSQASKTPCVYLFDKLKRLGYKWKINSATAYGMLPPLLDIRRASRVSSLRPGRNLDRSCSNLALGSTLHDAIPV</sequence>
<organism evidence="1 2">
    <name type="scientific">Dufourea novaeangliae</name>
    <name type="common">Sweat bee</name>
    <dbReference type="NCBI Taxonomy" id="178035"/>
    <lineage>
        <taxon>Eukaryota</taxon>
        <taxon>Metazoa</taxon>
        <taxon>Ecdysozoa</taxon>
        <taxon>Arthropoda</taxon>
        <taxon>Hexapoda</taxon>
        <taxon>Insecta</taxon>
        <taxon>Pterygota</taxon>
        <taxon>Neoptera</taxon>
        <taxon>Endopterygota</taxon>
        <taxon>Hymenoptera</taxon>
        <taxon>Apocrita</taxon>
        <taxon>Aculeata</taxon>
        <taxon>Apoidea</taxon>
        <taxon>Anthophila</taxon>
        <taxon>Halictidae</taxon>
        <taxon>Rophitinae</taxon>
        <taxon>Dufourea</taxon>
    </lineage>
</organism>
<name>A0A154PFQ4_DUFNO</name>